<dbReference type="Pfam" id="PF19842">
    <property type="entry name" value="YqeC"/>
    <property type="match status" value="1"/>
</dbReference>
<dbReference type="NCBIfam" id="TIGR03172">
    <property type="entry name" value="selenium cofactor biosynthesis protein YqeC"/>
    <property type="match status" value="1"/>
</dbReference>
<dbReference type="OrthoDB" id="368187at2"/>
<sequence length="258" mass="26748">MTDAELLETFGAERGIVCAVGAGGKKTTLYRLLAAHPGPVAVTASVMTTPPGRRLVEARLFTDAESLDTEVPAAGRQYRRIAYATAAAKSGRVSGVDPARIAALHRAGGFGLTLVKADGARMRSIKAPAEGEPQLVPGTATVLFVVSAGVFGEPLDERIAHRPAELSAVTGCAPGEALRPEHVARLLSDPQGALKGTAGMRVIPVINQVDDGERAALAREAATRALARSDALAHIVLAAMTAAEPVVDIVRRRDGEAN</sequence>
<comment type="caution">
    <text evidence="1">The sequence shown here is derived from an EMBL/GenBank/DDBJ whole genome shotgun (WGS) entry which is preliminary data.</text>
</comment>
<dbReference type="Proteomes" id="UP000245474">
    <property type="component" value="Unassembled WGS sequence"/>
</dbReference>
<dbReference type="InterPro" id="IPR017587">
    <property type="entry name" value="YqeC"/>
</dbReference>
<name>A0A2U2MZ62_9GAMM</name>
<protein>
    <submittedName>
        <fullName evidence="1">Putative selenium-dependent hydroxylase accessory protein YqeC</fullName>
    </submittedName>
</protein>
<proteinExistence type="predicted"/>
<dbReference type="AlphaFoldDB" id="A0A2U2MZ62"/>
<dbReference type="EMBL" id="QFFI01000021">
    <property type="protein sequence ID" value="PWG62216.1"/>
    <property type="molecule type" value="Genomic_DNA"/>
</dbReference>
<evidence type="ECO:0000313" key="2">
    <source>
        <dbReference type="Proteomes" id="UP000245474"/>
    </source>
</evidence>
<keyword evidence="2" id="KW-1185">Reference proteome</keyword>
<organism evidence="1 2">
    <name type="scientific">Sediminicurvatus halobius</name>
    <dbReference type="NCBI Taxonomy" id="2182432"/>
    <lineage>
        <taxon>Bacteria</taxon>
        <taxon>Pseudomonadati</taxon>
        <taxon>Pseudomonadota</taxon>
        <taxon>Gammaproteobacteria</taxon>
        <taxon>Chromatiales</taxon>
        <taxon>Ectothiorhodospiraceae</taxon>
        <taxon>Sediminicurvatus</taxon>
    </lineage>
</organism>
<reference evidence="1 2" key="1">
    <citation type="submission" date="2018-05" db="EMBL/GenBank/DDBJ databases">
        <title>Spiribacter halobius sp. nov., a moderately halophilic bacterium isolated from marine solar saltern.</title>
        <authorList>
            <person name="Zheng W.-S."/>
            <person name="Lu D.-C."/>
            <person name="Du Z.-J."/>
        </authorList>
    </citation>
    <scope>NUCLEOTIDE SEQUENCE [LARGE SCALE GENOMIC DNA]</scope>
    <source>
        <strain evidence="1 2">E85</strain>
    </source>
</reference>
<gene>
    <name evidence="1" type="primary">yqeC</name>
    <name evidence="1" type="ORF">DEM34_12975</name>
</gene>
<accession>A0A2U2MZ62</accession>
<dbReference type="RefSeq" id="WP_109679250.1">
    <property type="nucleotide sequence ID" value="NZ_CP086615.1"/>
</dbReference>
<evidence type="ECO:0000313" key="1">
    <source>
        <dbReference type="EMBL" id="PWG62216.1"/>
    </source>
</evidence>